<comment type="catalytic activity">
    <reaction evidence="9">
        <text>an organic molecule + reduced [NADPH--hemoprotein reductase] + O2 = an alcohol + oxidized [NADPH--hemoprotein reductase] + H2O + H(+)</text>
        <dbReference type="Rhea" id="RHEA:17149"/>
        <dbReference type="Rhea" id="RHEA-COMP:11964"/>
        <dbReference type="Rhea" id="RHEA-COMP:11965"/>
        <dbReference type="ChEBI" id="CHEBI:15377"/>
        <dbReference type="ChEBI" id="CHEBI:15378"/>
        <dbReference type="ChEBI" id="CHEBI:15379"/>
        <dbReference type="ChEBI" id="CHEBI:30879"/>
        <dbReference type="ChEBI" id="CHEBI:57618"/>
        <dbReference type="ChEBI" id="CHEBI:58210"/>
        <dbReference type="ChEBI" id="CHEBI:142491"/>
        <dbReference type="EC" id="1.14.14.1"/>
    </reaction>
</comment>
<dbReference type="InterPro" id="IPR036396">
    <property type="entry name" value="Cyt_P450_sf"/>
</dbReference>
<keyword evidence="5" id="KW-0479">Metal-binding</keyword>
<evidence type="ECO:0000313" key="11">
    <source>
        <dbReference type="Proteomes" id="UP000694547"/>
    </source>
</evidence>
<evidence type="ECO:0000256" key="5">
    <source>
        <dbReference type="ARBA" id="ARBA00022723"/>
    </source>
</evidence>
<dbReference type="InterPro" id="IPR050705">
    <property type="entry name" value="Cytochrome_P450_3A"/>
</dbReference>
<dbReference type="PANTHER" id="PTHR24302">
    <property type="entry name" value="CYTOCHROME P450 FAMILY 3"/>
    <property type="match status" value="1"/>
</dbReference>
<evidence type="ECO:0000256" key="9">
    <source>
        <dbReference type="ARBA" id="ARBA00047827"/>
    </source>
</evidence>
<dbReference type="GO" id="GO:0020037">
    <property type="term" value="F:heme binding"/>
    <property type="evidence" value="ECO:0007669"/>
    <property type="project" value="InterPro"/>
</dbReference>
<dbReference type="Ensembl" id="ENSPEMT00000041798.1">
    <property type="protein sequence ID" value="ENSPEMP00000032236.1"/>
    <property type="gene ID" value="ENSPEMG00000029870.1"/>
</dbReference>
<evidence type="ECO:0000256" key="1">
    <source>
        <dbReference type="ARBA" id="ARBA00001971"/>
    </source>
</evidence>
<dbReference type="Pfam" id="PF00067">
    <property type="entry name" value="p450"/>
    <property type="match status" value="1"/>
</dbReference>
<keyword evidence="4" id="KW-0349">Heme</keyword>
<keyword evidence="8" id="KW-0503">Monooxygenase</keyword>
<accession>A0A8C8UJK1</accession>
<dbReference type="InterPro" id="IPR001128">
    <property type="entry name" value="Cyt_P450"/>
</dbReference>
<evidence type="ECO:0000256" key="3">
    <source>
        <dbReference type="ARBA" id="ARBA00012109"/>
    </source>
</evidence>
<dbReference type="AlphaFoldDB" id="A0A8C8UJK1"/>
<name>A0A8C8UJK1_PERMB</name>
<dbReference type="GeneTree" id="ENSGT00950000182958"/>
<reference evidence="10" key="2">
    <citation type="submission" date="2025-08" db="UniProtKB">
        <authorList>
            <consortium name="Ensembl"/>
        </authorList>
    </citation>
    <scope>IDENTIFICATION</scope>
</reference>
<dbReference type="FunFam" id="1.10.630.10:FF:000182">
    <property type="entry name" value="Cytochrome P450 3A4"/>
    <property type="match status" value="1"/>
</dbReference>
<dbReference type="Gene3D" id="1.10.630.10">
    <property type="entry name" value="Cytochrome P450"/>
    <property type="match status" value="1"/>
</dbReference>
<dbReference type="SUPFAM" id="SSF48264">
    <property type="entry name" value="Cytochrome P450"/>
    <property type="match status" value="1"/>
</dbReference>
<evidence type="ECO:0000256" key="2">
    <source>
        <dbReference type="ARBA" id="ARBA00010617"/>
    </source>
</evidence>
<evidence type="ECO:0000256" key="8">
    <source>
        <dbReference type="ARBA" id="ARBA00023033"/>
    </source>
</evidence>
<reference evidence="10 11" key="1">
    <citation type="submission" date="2018-10" db="EMBL/GenBank/DDBJ databases">
        <title>Improved assembly of the deer mouse Peromyscus maniculatus genome.</title>
        <authorList>
            <person name="Lassance J.-M."/>
            <person name="Hoekstra H.E."/>
        </authorList>
    </citation>
    <scope>NUCLEOTIDE SEQUENCE [LARGE SCALE GENOMIC DNA]</scope>
</reference>
<evidence type="ECO:0000256" key="4">
    <source>
        <dbReference type="ARBA" id="ARBA00022617"/>
    </source>
</evidence>
<organism evidence="10 11">
    <name type="scientific">Peromyscus maniculatus bairdii</name>
    <name type="common">Prairie deer mouse</name>
    <dbReference type="NCBI Taxonomy" id="230844"/>
    <lineage>
        <taxon>Eukaryota</taxon>
        <taxon>Metazoa</taxon>
        <taxon>Chordata</taxon>
        <taxon>Craniata</taxon>
        <taxon>Vertebrata</taxon>
        <taxon>Euteleostomi</taxon>
        <taxon>Mammalia</taxon>
        <taxon>Eutheria</taxon>
        <taxon>Euarchontoglires</taxon>
        <taxon>Glires</taxon>
        <taxon>Rodentia</taxon>
        <taxon>Myomorpha</taxon>
        <taxon>Muroidea</taxon>
        <taxon>Cricetidae</taxon>
        <taxon>Neotominae</taxon>
        <taxon>Peromyscus</taxon>
    </lineage>
</organism>
<sequence length="147" mass="16821">MHSRLLPTLSSIKFSVTGFIYGTHKHDVFKKQGIPGPKPLPFVGTLLNYYKGVWKFDVECYKKYGKIWGLFDGHIPVLAITDTEMIKNVLVKECYSVFTNRRDFGPMGIMRKAVTMSKDEEWKRIRALLSPAFTSGKLKEVTGRTSR</sequence>
<dbReference type="GO" id="GO:0070989">
    <property type="term" value="P:oxidative demethylation"/>
    <property type="evidence" value="ECO:0007669"/>
    <property type="project" value="TreeGrafter"/>
</dbReference>
<keyword evidence="6" id="KW-0560">Oxidoreductase</keyword>
<dbReference type="GO" id="GO:0016712">
    <property type="term" value="F:oxidoreductase activity, acting on paired donors, with incorporation or reduction of molecular oxygen, reduced flavin or flavoprotein as one donor, and incorporation of one atom of oxygen"/>
    <property type="evidence" value="ECO:0007669"/>
    <property type="project" value="UniProtKB-EC"/>
</dbReference>
<comment type="similarity">
    <text evidence="2">Belongs to the cytochrome P450 family.</text>
</comment>
<protein>
    <recommendedName>
        <fullName evidence="3">unspecific monooxygenase</fullName>
        <ecNumber evidence="3">1.14.14.1</ecNumber>
    </recommendedName>
</protein>
<evidence type="ECO:0000256" key="6">
    <source>
        <dbReference type="ARBA" id="ARBA00023002"/>
    </source>
</evidence>
<dbReference type="EC" id="1.14.14.1" evidence="3"/>
<dbReference type="GO" id="GO:0008202">
    <property type="term" value="P:steroid metabolic process"/>
    <property type="evidence" value="ECO:0007669"/>
    <property type="project" value="TreeGrafter"/>
</dbReference>
<dbReference type="GO" id="GO:0005506">
    <property type="term" value="F:iron ion binding"/>
    <property type="evidence" value="ECO:0007669"/>
    <property type="project" value="InterPro"/>
</dbReference>
<dbReference type="Proteomes" id="UP000694547">
    <property type="component" value="Chromosome 23"/>
</dbReference>
<dbReference type="GO" id="GO:0050649">
    <property type="term" value="F:testosterone 6-beta-hydroxylase activity"/>
    <property type="evidence" value="ECO:0007669"/>
    <property type="project" value="TreeGrafter"/>
</dbReference>
<keyword evidence="11" id="KW-1185">Reference proteome</keyword>
<comment type="cofactor">
    <cofactor evidence="1">
        <name>heme</name>
        <dbReference type="ChEBI" id="CHEBI:30413"/>
    </cofactor>
</comment>
<proteinExistence type="inferred from homology"/>
<keyword evidence="7" id="KW-0408">Iron</keyword>
<evidence type="ECO:0000256" key="7">
    <source>
        <dbReference type="ARBA" id="ARBA00023004"/>
    </source>
</evidence>
<reference evidence="10" key="3">
    <citation type="submission" date="2025-09" db="UniProtKB">
        <authorList>
            <consortium name="Ensembl"/>
        </authorList>
    </citation>
    <scope>IDENTIFICATION</scope>
</reference>
<dbReference type="PANTHER" id="PTHR24302:SF49">
    <property type="entry name" value="CYTOCHROME P450 3A-RELATED"/>
    <property type="match status" value="1"/>
</dbReference>
<evidence type="ECO:0000313" key="10">
    <source>
        <dbReference type="Ensembl" id="ENSPEMP00000032236.1"/>
    </source>
</evidence>